<dbReference type="AlphaFoldDB" id="D8UE99"/>
<dbReference type="OrthoDB" id="536809at2759"/>
<evidence type="ECO:0000313" key="2">
    <source>
        <dbReference type="Proteomes" id="UP000001058"/>
    </source>
</evidence>
<gene>
    <name evidence="1" type="ORF">VOLCADRAFT_98034</name>
</gene>
<name>D8UE99_VOLCA</name>
<dbReference type="InParanoid" id="D8UE99"/>
<dbReference type="EMBL" id="GL378388">
    <property type="protein sequence ID" value="EFJ41932.1"/>
    <property type="molecule type" value="Genomic_DNA"/>
</dbReference>
<protein>
    <submittedName>
        <fullName evidence="1">Uncharacterized protein</fullName>
    </submittedName>
</protein>
<keyword evidence="2" id="KW-1185">Reference proteome</keyword>
<accession>D8UE99</accession>
<dbReference type="RefSeq" id="XP_002956969.1">
    <property type="nucleotide sequence ID" value="XM_002956923.1"/>
</dbReference>
<dbReference type="KEGG" id="vcn:VOLCADRAFT_98034"/>
<reference evidence="1 2" key="1">
    <citation type="journal article" date="2010" name="Science">
        <title>Genomic analysis of organismal complexity in the multicellular green alga Volvox carteri.</title>
        <authorList>
            <person name="Prochnik S.E."/>
            <person name="Umen J."/>
            <person name="Nedelcu A.M."/>
            <person name="Hallmann A."/>
            <person name="Miller S.M."/>
            <person name="Nishii I."/>
            <person name="Ferris P."/>
            <person name="Kuo A."/>
            <person name="Mitros T."/>
            <person name="Fritz-Laylin L.K."/>
            <person name="Hellsten U."/>
            <person name="Chapman J."/>
            <person name="Simakov O."/>
            <person name="Rensing S.A."/>
            <person name="Terry A."/>
            <person name="Pangilinan J."/>
            <person name="Kapitonov V."/>
            <person name="Jurka J."/>
            <person name="Salamov A."/>
            <person name="Shapiro H."/>
            <person name="Schmutz J."/>
            <person name="Grimwood J."/>
            <person name="Lindquist E."/>
            <person name="Lucas S."/>
            <person name="Grigoriev I.V."/>
            <person name="Schmitt R."/>
            <person name="Kirk D."/>
            <person name="Rokhsar D.S."/>
        </authorList>
    </citation>
    <scope>NUCLEOTIDE SEQUENCE [LARGE SCALE GENOMIC DNA]</scope>
    <source>
        <strain evidence="2">f. Nagariensis / Eve</strain>
    </source>
</reference>
<dbReference type="GeneID" id="9622740"/>
<dbReference type="eggNOG" id="KOG2538">
    <property type="taxonomic scope" value="Eukaryota"/>
</dbReference>
<dbReference type="Proteomes" id="UP000001058">
    <property type="component" value="Unassembled WGS sequence"/>
</dbReference>
<proteinExistence type="predicted"/>
<organism evidence="2">
    <name type="scientific">Volvox carteri f. nagariensis</name>
    <dbReference type="NCBI Taxonomy" id="3068"/>
    <lineage>
        <taxon>Eukaryota</taxon>
        <taxon>Viridiplantae</taxon>
        <taxon>Chlorophyta</taxon>
        <taxon>core chlorophytes</taxon>
        <taxon>Chlorophyceae</taxon>
        <taxon>CS clade</taxon>
        <taxon>Chlamydomonadales</taxon>
        <taxon>Volvocaceae</taxon>
        <taxon>Volvox</taxon>
    </lineage>
</organism>
<sequence>MVSRELSQRPLQFHWANLVLRFWNTVVKRLGTLCHRAFIADLELALGGVTECWMGKDLAFLKSLGAEPPAGLRGDDLIAHYATVRLPVGSILKEFARRLDAWWECLDTLGDPRTFPSGSTGIKACRYLNCMGAPPHRGTRHKWLAHAEIAMPQRLHQMLMRFRCNMRTIMTKAPPLALARLQGSSPGYPKISAVSEIL</sequence>
<evidence type="ECO:0000313" key="1">
    <source>
        <dbReference type="EMBL" id="EFJ41932.1"/>
    </source>
</evidence>